<dbReference type="SUPFAM" id="SSF56935">
    <property type="entry name" value="Porins"/>
    <property type="match status" value="1"/>
</dbReference>
<dbReference type="Pfam" id="PF07396">
    <property type="entry name" value="Porin_O_P"/>
    <property type="match status" value="1"/>
</dbReference>
<dbReference type="AlphaFoldDB" id="A0A0Q9YZX9"/>
<comment type="caution">
    <text evidence="2">The sequence shown here is derived from an EMBL/GenBank/DDBJ whole genome shotgun (WGS) entry which is preliminary data.</text>
</comment>
<protein>
    <submittedName>
        <fullName evidence="3">OprO/OprP family phosphate-selective porin</fullName>
    </submittedName>
    <submittedName>
        <fullName evidence="2">Porin P</fullName>
    </submittedName>
</protein>
<dbReference type="EMBL" id="LKAJ02000001">
    <property type="protein sequence ID" value="MCS5710508.1"/>
    <property type="molecule type" value="Genomic_DNA"/>
</dbReference>
<name>A0A0Q9YZX9_9GAMM</name>
<evidence type="ECO:0000313" key="3">
    <source>
        <dbReference type="EMBL" id="MCS5710508.1"/>
    </source>
</evidence>
<feature type="region of interest" description="Disordered" evidence="1">
    <location>
        <begin position="1"/>
        <end position="36"/>
    </location>
</feature>
<sequence length="431" mass="48347">MAEEAKKETKDSDQKVTAEVQTEAKAEAKAQAKAEAEIKTEAKTDGGFEIYRSQDDRYWFKLHGIAKIDAAFFVDDFEDEHQEFPSGTNIRALETSFNGGIGEDLSYSIVLGFETGTVTINDAFFTYSGFKDIEMSFGQIISPFCLENANSSKWIPFMERSLPVIAFRPCMGIGFNFTTWGKHYGFIFASSTVPHGQNRDTALIHHRSDKLTHTARAFYVPINEDNKVIQIGASGVYGNTNASFRDNGPNIDGRRFASRPEIKARNTPNTIDSGNSLLVDHYDEFAFELSGQRGPLVVGAEYLQAYIHRWFHPGLHFYGWHAQAAYVLTGESRIYKIKNGSYGQIIPRCPYGAFEIAARYSMANLNDEDIHGGKENNVTLSLSWYVNQNLLIMANYINASIDPTQALGDARNPAPNHRHLDIFGLRTQIVW</sequence>
<keyword evidence="4" id="KW-1185">Reference proteome</keyword>
<dbReference type="Proteomes" id="UP000051497">
    <property type="component" value="Unassembled WGS sequence"/>
</dbReference>
<gene>
    <name evidence="2" type="primary">oprP</name>
    <name evidence="3" type="ORF">HT99x_003635</name>
    <name evidence="2" type="ORF">HT99x_00992</name>
</gene>
<dbReference type="InterPro" id="IPR023614">
    <property type="entry name" value="Porin_dom_sf"/>
</dbReference>
<reference evidence="3" key="3">
    <citation type="submission" date="2021-06" db="EMBL/GenBank/DDBJ databases">
        <title>Genomic Description and Analysis of Intracellular Bacteria, Candidatus Berkiella cookevillensis and Candidatus Berkiella aquae.</title>
        <authorList>
            <person name="Kidane D.T."/>
            <person name="Mehari Y.T."/>
            <person name="Rice F.C."/>
            <person name="Arivett B.A."/>
            <person name="Farone A.L."/>
            <person name="Berk S.G."/>
            <person name="Farone M.B."/>
        </authorList>
    </citation>
    <scope>NUCLEOTIDE SEQUENCE</scope>
    <source>
        <strain evidence="3">HT99</strain>
    </source>
</reference>
<evidence type="ECO:0000256" key="1">
    <source>
        <dbReference type="SAM" id="MobiDB-lite"/>
    </source>
</evidence>
<dbReference type="EMBL" id="LKAJ01000003">
    <property type="protein sequence ID" value="KRG21800.1"/>
    <property type="molecule type" value="Genomic_DNA"/>
</dbReference>
<evidence type="ECO:0000313" key="4">
    <source>
        <dbReference type="Proteomes" id="UP000051497"/>
    </source>
</evidence>
<reference evidence="3" key="2">
    <citation type="journal article" date="2016" name="Genome Announc.">
        <title>Draft Genome Sequences of Two Novel Amoeba-Resistant Intranuclear Bacteria, 'Candidatus Berkiella cookevillensis' and 'Candidatus Berkiella aquae'.</title>
        <authorList>
            <person name="Mehari Y.T."/>
            <person name="Arivett B.A."/>
            <person name="Farone A.L."/>
            <person name="Gunderson J.H."/>
            <person name="Farone M.B."/>
        </authorList>
    </citation>
    <scope>NUCLEOTIDE SEQUENCE</scope>
    <source>
        <strain evidence="3">HT99</strain>
    </source>
</reference>
<dbReference type="OrthoDB" id="9807854at2"/>
<accession>A0A0Q9YZX9</accession>
<reference evidence="2" key="1">
    <citation type="submission" date="2015-09" db="EMBL/GenBank/DDBJ databases">
        <title>Draft Genome Sequences of Two Novel Amoeba-resistant Intranuclear Bacteria, Candidatus Berkiella cookevillensis and Candidatus Berkiella aquae.</title>
        <authorList>
            <person name="Mehari Y.T."/>
            <person name="Arivett B.A."/>
            <person name="Farone A.L."/>
            <person name="Gunderson J.H."/>
            <person name="Farone M.B."/>
        </authorList>
    </citation>
    <scope>NUCLEOTIDE SEQUENCE [LARGE SCALE GENOMIC DNA]</scope>
    <source>
        <strain evidence="2">HT99</strain>
    </source>
</reference>
<dbReference type="InterPro" id="IPR010870">
    <property type="entry name" value="Porin_O/P"/>
</dbReference>
<proteinExistence type="predicted"/>
<organism evidence="2">
    <name type="scientific">Candidatus Berkiella aquae</name>
    <dbReference type="NCBI Taxonomy" id="295108"/>
    <lineage>
        <taxon>Bacteria</taxon>
        <taxon>Pseudomonadati</taxon>
        <taxon>Pseudomonadota</taxon>
        <taxon>Gammaproteobacteria</taxon>
        <taxon>Candidatus Berkiellales</taxon>
        <taxon>Candidatus Berkiellaceae</taxon>
        <taxon>Candidatus Berkiella</taxon>
    </lineage>
</organism>
<dbReference type="RefSeq" id="WP_158003360.1">
    <property type="nucleotide sequence ID" value="NZ_LKAJ02000001.1"/>
</dbReference>
<dbReference type="Gene3D" id="2.40.160.10">
    <property type="entry name" value="Porin"/>
    <property type="match status" value="1"/>
</dbReference>
<evidence type="ECO:0000313" key="2">
    <source>
        <dbReference type="EMBL" id="KRG21800.1"/>
    </source>
</evidence>
<dbReference type="STRING" id="295108.HT99x_00992"/>